<dbReference type="EnsemblPlants" id="OPUNC01G35110.1">
    <property type="protein sequence ID" value="OPUNC01G35110.1"/>
    <property type="gene ID" value="OPUNC01G35110"/>
</dbReference>
<feature type="compositionally biased region" description="Low complexity" evidence="1">
    <location>
        <begin position="30"/>
        <end position="48"/>
    </location>
</feature>
<sequence length="138" mass="14827">MEALKMTPFPPKERGKMVMSETWCLALAHSIPNSPSQQQSPSPGSSNTQPPPAAAQRRGEEQITTTLTSNGVQLPLQQLQLQQGEEASAEEGAAQAADRQGPGQPRGARKEQGSKLQEMSLVVPGGKNREPQLQEMNT</sequence>
<dbReference type="Proteomes" id="UP000026962">
    <property type="component" value="Chromosome 1"/>
</dbReference>
<organism evidence="2">
    <name type="scientific">Oryza punctata</name>
    <name type="common">Red rice</name>
    <dbReference type="NCBI Taxonomy" id="4537"/>
    <lineage>
        <taxon>Eukaryota</taxon>
        <taxon>Viridiplantae</taxon>
        <taxon>Streptophyta</taxon>
        <taxon>Embryophyta</taxon>
        <taxon>Tracheophyta</taxon>
        <taxon>Spermatophyta</taxon>
        <taxon>Magnoliopsida</taxon>
        <taxon>Liliopsida</taxon>
        <taxon>Poales</taxon>
        <taxon>Poaceae</taxon>
        <taxon>BOP clade</taxon>
        <taxon>Oryzoideae</taxon>
        <taxon>Oryzeae</taxon>
        <taxon>Oryzinae</taxon>
        <taxon>Oryza</taxon>
    </lineage>
</organism>
<dbReference type="HOGENOM" id="CLU_1858499_0_0_1"/>
<dbReference type="AlphaFoldDB" id="A0A0E0JQP3"/>
<feature type="region of interest" description="Disordered" evidence="1">
    <location>
        <begin position="29"/>
        <end position="60"/>
    </location>
</feature>
<feature type="region of interest" description="Disordered" evidence="1">
    <location>
        <begin position="77"/>
        <end position="138"/>
    </location>
</feature>
<evidence type="ECO:0000256" key="1">
    <source>
        <dbReference type="SAM" id="MobiDB-lite"/>
    </source>
</evidence>
<dbReference type="Gramene" id="OPUNC01G35110.1">
    <property type="protein sequence ID" value="OPUNC01G35110.1"/>
    <property type="gene ID" value="OPUNC01G35110"/>
</dbReference>
<evidence type="ECO:0000313" key="2">
    <source>
        <dbReference type="EnsemblPlants" id="OPUNC01G35110.1"/>
    </source>
</evidence>
<proteinExistence type="predicted"/>
<protein>
    <submittedName>
        <fullName evidence="2">Uncharacterized protein</fullName>
    </submittedName>
</protein>
<reference evidence="2" key="1">
    <citation type="submission" date="2015-04" db="UniProtKB">
        <authorList>
            <consortium name="EnsemblPlants"/>
        </authorList>
    </citation>
    <scope>IDENTIFICATION</scope>
</reference>
<accession>A0A0E0JQP3</accession>
<feature type="compositionally biased region" description="Low complexity" evidence="1">
    <location>
        <begin position="77"/>
        <end position="101"/>
    </location>
</feature>
<keyword evidence="3" id="KW-1185">Reference proteome</keyword>
<name>A0A0E0JQP3_ORYPU</name>
<evidence type="ECO:0000313" key="3">
    <source>
        <dbReference type="Proteomes" id="UP000026962"/>
    </source>
</evidence>
<reference evidence="2" key="2">
    <citation type="submission" date="2018-05" db="EMBL/GenBank/DDBJ databases">
        <title>OpunRS2 (Oryza punctata Reference Sequence Version 2).</title>
        <authorList>
            <person name="Zhang J."/>
            <person name="Kudrna D."/>
            <person name="Lee S."/>
            <person name="Talag J."/>
            <person name="Welchert J."/>
            <person name="Wing R.A."/>
        </authorList>
    </citation>
    <scope>NUCLEOTIDE SEQUENCE [LARGE SCALE GENOMIC DNA]</scope>
</reference>